<dbReference type="EMBL" id="MLQR01000001">
    <property type="protein sequence ID" value="OIJ17067.1"/>
    <property type="molecule type" value="Genomic_DNA"/>
</dbReference>
<dbReference type="GO" id="GO:0005886">
    <property type="term" value="C:plasma membrane"/>
    <property type="evidence" value="ECO:0007669"/>
    <property type="project" value="UniProtKB-SubCell"/>
</dbReference>
<protein>
    <recommendedName>
        <fullName evidence="4 12">Signal peptidase I</fullName>
        <ecNumber evidence="4 12">3.4.21.89</ecNumber>
    </recommendedName>
</protein>
<dbReference type="InterPro" id="IPR019533">
    <property type="entry name" value="Peptidase_S26"/>
</dbReference>
<evidence type="ECO:0000259" key="13">
    <source>
        <dbReference type="Pfam" id="PF10502"/>
    </source>
</evidence>
<sequence length="195" mass="22764">MEINRRLENIEKRKKVKKEIISWAKTLVVVLVLVVAIRGFLFTNYIVYGSSMMPTIQDRDRVIINKIGYGIGAPERFDMIVFHANETTDYIKRVIGLPGDFIEYKDDVLYVNGIAVDEPYLVEITDVYKRYPYTHDFTLEELTGEKYVPKDHLFVLGDNRRNSVDSRQIGFISFDDIVGKADIAYWPIKEFRKLK</sequence>
<feature type="active site" evidence="11">
    <location>
        <position position="92"/>
    </location>
</feature>
<dbReference type="SUPFAM" id="SSF51306">
    <property type="entry name" value="LexA/Signal peptidase"/>
    <property type="match status" value="1"/>
</dbReference>
<comment type="similarity">
    <text evidence="3 12">Belongs to the peptidase S26 family.</text>
</comment>
<evidence type="ECO:0000256" key="11">
    <source>
        <dbReference type="PIRSR" id="PIRSR600223-1"/>
    </source>
</evidence>
<evidence type="ECO:0000256" key="10">
    <source>
        <dbReference type="ARBA" id="ARBA00023136"/>
    </source>
</evidence>
<feature type="domain" description="Peptidase S26" evidence="13">
    <location>
        <begin position="21"/>
        <end position="186"/>
    </location>
</feature>
<dbReference type="CDD" id="cd06530">
    <property type="entry name" value="S26_SPase_I"/>
    <property type="match status" value="1"/>
</dbReference>
<dbReference type="PRINTS" id="PR00727">
    <property type="entry name" value="LEADERPTASE"/>
</dbReference>
<dbReference type="GO" id="GO:0009003">
    <property type="term" value="F:signal peptidase activity"/>
    <property type="evidence" value="ECO:0007669"/>
    <property type="project" value="UniProtKB-EC"/>
</dbReference>
<name>A0A1S2LZ95_9BACI</name>
<dbReference type="InterPro" id="IPR019758">
    <property type="entry name" value="Pept_S26A_signal_pept_1_CS"/>
</dbReference>
<dbReference type="InterPro" id="IPR000223">
    <property type="entry name" value="Pept_S26A_signal_pept_1"/>
</dbReference>
<gene>
    <name evidence="14" type="ORF">BKP37_00565</name>
</gene>
<dbReference type="InterPro" id="IPR019757">
    <property type="entry name" value="Pept_S26A_signal_pept_1_Lys-AS"/>
</dbReference>
<keyword evidence="6 12" id="KW-0645">Protease</keyword>
<dbReference type="InterPro" id="IPR036286">
    <property type="entry name" value="LexA/Signal_pep-like_sf"/>
</dbReference>
<evidence type="ECO:0000256" key="12">
    <source>
        <dbReference type="RuleBase" id="RU362042"/>
    </source>
</evidence>
<dbReference type="GO" id="GO:0006465">
    <property type="term" value="P:signal peptide processing"/>
    <property type="evidence" value="ECO:0007669"/>
    <property type="project" value="InterPro"/>
</dbReference>
<dbReference type="PROSITE" id="PS00760">
    <property type="entry name" value="SPASE_I_2"/>
    <property type="match status" value="1"/>
</dbReference>
<dbReference type="Gene3D" id="2.10.109.10">
    <property type="entry name" value="Umud Fragment, subunit A"/>
    <property type="match status" value="1"/>
</dbReference>
<evidence type="ECO:0000256" key="8">
    <source>
        <dbReference type="ARBA" id="ARBA00022801"/>
    </source>
</evidence>
<dbReference type="RefSeq" id="WP_071307795.1">
    <property type="nucleotide sequence ID" value="NZ_MLQR01000001.1"/>
</dbReference>
<evidence type="ECO:0000256" key="6">
    <source>
        <dbReference type="ARBA" id="ARBA00022670"/>
    </source>
</evidence>
<evidence type="ECO:0000256" key="1">
    <source>
        <dbReference type="ARBA" id="ARBA00000677"/>
    </source>
</evidence>
<dbReference type="PANTHER" id="PTHR43390:SF1">
    <property type="entry name" value="CHLOROPLAST PROCESSING PEPTIDASE"/>
    <property type="match status" value="1"/>
</dbReference>
<dbReference type="Pfam" id="PF10502">
    <property type="entry name" value="Peptidase_S26"/>
    <property type="match status" value="1"/>
</dbReference>
<organism evidence="14 15">
    <name type="scientific">Anaerobacillus alkalilacustris</name>
    <dbReference type="NCBI Taxonomy" id="393763"/>
    <lineage>
        <taxon>Bacteria</taxon>
        <taxon>Bacillati</taxon>
        <taxon>Bacillota</taxon>
        <taxon>Bacilli</taxon>
        <taxon>Bacillales</taxon>
        <taxon>Bacillaceae</taxon>
        <taxon>Anaerobacillus</taxon>
    </lineage>
</organism>
<keyword evidence="9 12" id="KW-1133">Transmembrane helix</keyword>
<feature type="active site" evidence="11">
    <location>
        <position position="51"/>
    </location>
</feature>
<dbReference type="GO" id="GO:0004252">
    <property type="term" value="F:serine-type endopeptidase activity"/>
    <property type="evidence" value="ECO:0007669"/>
    <property type="project" value="InterPro"/>
</dbReference>
<keyword evidence="10 12" id="KW-0472">Membrane</keyword>
<dbReference type="PROSITE" id="PS00761">
    <property type="entry name" value="SPASE_I_3"/>
    <property type="match status" value="1"/>
</dbReference>
<evidence type="ECO:0000313" key="15">
    <source>
        <dbReference type="Proteomes" id="UP000179524"/>
    </source>
</evidence>
<keyword evidence="15" id="KW-1185">Reference proteome</keyword>
<dbReference type="NCBIfam" id="TIGR02227">
    <property type="entry name" value="sigpep_I_bact"/>
    <property type="match status" value="1"/>
</dbReference>
<evidence type="ECO:0000256" key="2">
    <source>
        <dbReference type="ARBA" id="ARBA00004401"/>
    </source>
</evidence>
<evidence type="ECO:0000256" key="3">
    <source>
        <dbReference type="ARBA" id="ARBA00009370"/>
    </source>
</evidence>
<keyword evidence="7 12" id="KW-0812">Transmembrane</keyword>
<evidence type="ECO:0000313" key="14">
    <source>
        <dbReference type="EMBL" id="OIJ17067.1"/>
    </source>
</evidence>
<dbReference type="Proteomes" id="UP000179524">
    <property type="component" value="Unassembled WGS sequence"/>
</dbReference>
<evidence type="ECO:0000256" key="7">
    <source>
        <dbReference type="ARBA" id="ARBA00022692"/>
    </source>
</evidence>
<dbReference type="OrthoDB" id="9802919at2"/>
<evidence type="ECO:0000256" key="5">
    <source>
        <dbReference type="ARBA" id="ARBA00022475"/>
    </source>
</evidence>
<dbReference type="FunFam" id="2.10.109.10:FF:000008">
    <property type="entry name" value="Signal peptidase I"/>
    <property type="match status" value="1"/>
</dbReference>
<keyword evidence="5" id="KW-1003">Cell membrane</keyword>
<comment type="subcellular location">
    <subcellularLocation>
        <location evidence="2">Cell membrane</location>
        <topology evidence="2">Single-pass type II membrane protein</topology>
    </subcellularLocation>
    <subcellularLocation>
        <location evidence="12">Membrane</location>
        <topology evidence="12">Single-pass type II membrane protein</topology>
    </subcellularLocation>
</comment>
<dbReference type="AlphaFoldDB" id="A0A1S2LZ95"/>
<evidence type="ECO:0000256" key="9">
    <source>
        <dbReference type="ARBA" id="ARBA00022989"/>
    </source>
</evidence>
<accession>A0A1S2LZ95</accession>
<feature type="transmembrane region" description="Helical" evidence="12">
    <location>
        <begin position="20"/>
        <end position="41"/>
    </location>
</feature>
<proteinExistence type="inferred from homology"/>
<reference evidence="14 15" key="1">
    <citation type="submission" date="2016-10" db="EMBL/GenBank/DDBJ databases">
        <title>Draft genome sequences of four alkaliphilic bacteria belonging to the Anaerobacillus genus.</title>
        <authorList>
            <person name="Bassil N.M."/>
            <person name="Lloyd J.R."/>
        </authorList>
    </citation>
    <scope>NUCLEOTIDE SEQUENCE [LARGE SCALE GENOMIC DNA]</scope>
    <source>
        <strain evidence="14 15">DSM 18345</strain>
    </source>
</reference>
<comment type="catalytic activity">
    <reaction evidence="1 12">
        <text>Cleavage of hydrophobic, N-terminal signal or leader sequences from secreted and periplasmic proteins.</text>
        <dbReference type="EC" id="3.4.21.89"/>
    </reaction>
</comment>
<evidence type="ECO:0000256" key="4">
    <source>
        <dbReference type="ARBA" id="ARBA00013208"/>
    </source>
</evidence>
<dbReference type="EC" id="3.4.21.89" evidence="4 12"/>
<dbReference type="PANTHER" id="PTHR43390">
    <property type="entry name" value="SIGNAL PEPTIDASE I"/>
    <property type="match status" value="1"/>
</dbReference>
<keyword evidence="8 12" id="KW-0378">Hydrolase</keyword>
<comment type="caution">
    <text evidence="14">The sequence shown here is derived from an EMBL/GenBank/DDBJ whole genome shotgun (WGS) entry which is preliminary data.</text>
</comment>